<gene>
    <name evidence="2" type="ORF">CK203_011380</name>
</gene>
<reference evidence="2 3" key="1">
    <citation type="journal article" date="2018" name="PLoS Genet.">
        <title>Population sequencing reveals clonal diversity and ancestral inbreeding in the grapevine cultivar Chardonnay.</title>
        <authorList>
            <person name="Roach M.J."/>
            <person name="Johnson D.L."/>
            <person name="Bohlmann J."/>
            <person name="van Vuuren H.J."/>
            <person name="Jones S.J."/>
            <person name="Pretorius I.S."/>
            <person name="Schmidt S.A."/>
            <person name="Borneman A.R."/>
        </authorList>
    </citation>
    <scope>NUCLEOTIDE SEQUENCE [LARGE SCALE GENOMIC DNA]</scope>
    <source>
        <strain evidence="3">cv. Chardonnay</strain>
        <tissue evidence="2">Leaf</tissue>
    </source>
</reference>
<keyword evidence="1" id="KW-0472">Membrane</keyword>
<dbReference type="Proteomes" id="UP000288805">
    <property type="component" value="Unassembled WGS sequence"/>
</dbReference>
<feature type="transmembrane region" description="Helical" evidence="1">
    <location>
        <begin position="130"/>
        <end position="149"/>
    </location>
</feature>
<feature type="transmembrane region" description="Helical" evidence="1">
    <location>
        <begin position="72"/>
        <end position="90"/>
    </location>
</feature>
<accession>A0A438JYH4</accession>
<name>A0A438JYH4_VITVI</name>
<sequence length="156" mass="17789">MIGVVCMIMDPFGCWESVGKQLKLRNLLNYIMKWDGLLHDSGEGDPPCVLLCFEQTLVASQRQILAEFLKDFEITVGLFFLFLSKGIRLLVLRSAQKNHDRLGILISNINMSSWYLLTEKDFSPRQQNLVFPQVAFLLSFIIIICGFRLEGDNLGT</sequence>
<evidence type="ECO:0000313" key="3">
    <source>
        <dbReference type="Proteomes" id="UP000288805"/>
    </source>
</evidence>
<evidence type="ECO:0000313" key="2">
    <source>
        <dbReference type="EMBL" id="RVX14014.1"/>
    </source>
</evidence>
<dbReference type="EMBL" id="QGNW01000022">
    <property type="protein sequence ID" value="RVX14014.1"/>
    <property type="molecule type" value="Genomic_DNA"/>
</dbReference>
<protein>
    <submittedName>
        <fullName evidence="2">Uncharacterized protein</fullName>
    </submittedName>
</protein>
<evidence type="ECO:0000256" key="1">
    <source>
        <dbReference type="SAM" id="Phobius"/>
    </source>
</evidence>
<organism evidence="2 3">
    <name type="scientific">Vitis vinifera</name>
    <name type="common">Grape</name>
    <dbReference type="NCBI Taxonomy" id="29760"/>
    <lineage>
        <taxon>Eukaryota</taxon>
        <taxon>Viridiplantae</taxon>
        <taxon>Streptophyta</taxon>
        <taxon>Embryophyta</taxon>
        <taxon>Tracheophyta</taxon>
        <taxon>Spermatophyta</taxon>
        <taxon>Magnoliopsida</taxon>
        <taxon>eudicotyledons</taxon>
        <taxon>Gunneridae</taxon>
        <taxon>Pentapetalae</taxon>
        <taxon>rosids</taxon>
        <taxon>Vitales</taxon>
        <taxon>Vitaceae</taxon>
        <taxon>Viteae</taxon>
        <taxon>Vitis</taxon>
    </lineage>
</organism>
<proteinExistence type="predicted"/>
<comment type="caution">
    <text evidence="2">The sequence shown here is derived from an EMBL/GenBank/DDBJ whole genome shotgun (WGS) entry which is preliminary data.</text>
</comment>
<keyword evidence="1" id="KW-0812">Transmembrane</keyword>
<keyword evidence="1" id="KW-1133">Transmembrane helix</keyword>
<dbReference type="AlphaFoldDB" id="A0A438JYH4"/>